<dbReference type="Proteomes" id="UP000694547">
    <property type="component" value="Chromosome 3"/>
</dbReference>
<accession>A0A8C8W1J4</accession>
<protein>
    <recommendedName>
        <fullName evidence="1">Ig-like domain-containing protein</fullName>
    </recommendedName>
</protein>
<dbReference type="GeneTree" id="ENSGT00940000154279"/>
<organism evidence="2 3">
    <name type="scientific">Peromyscus maniculatus bairdii</name>
    <name type="common">Prairie deer mouse</name>
    <dbReference type="NCBI Taxonomy" id="230844"/>
    <lineage>
        <taxon>Eukaryota</taxon>
        <taxon>Metazoa</taxon>
        <taxon>Chordata</taxon>
        <taxon>Craniata</taxon>
        <taxon>Vertebrata</taxon>
        <taxon>Euteleostomi</taxon>
        <taxon>Mammalia</taxon>
        <taxon>Eutheria</taxon>
        <taxon>Euarchontoglires</taxon>
        <taxon>Glires</taxon>
        <taxon>Rodentia</taxon>
        <taxon>Myomorpha</taxon>
        <taxon>Muroidea</taxon>
        <taxon>Cricetidae</taxon>
        <taxon>Neotominae</taxon>
        <taxon>Peromyscus</taxon>
    </lineage>
</organism>
<dbReference type="SUPFAM" id="SSF48726">
    <property type="entry name" value="Immunoglobulin"/>
    <property type="match status" value="1"/>
</dbReference>
<dbReference type="SMART" id="SM00406">
    <property type="entry name" value="IGv"/>
    <property type="match status" value="1"/>
</dbReference>
<dbReference type="Pfam" id="PF07686">
    <property type="entry name" value="V-set"/>
    <property type="match status" value="1"/>
</dbReference>
<evidence type="ECO:0000259" key="1">
    <source>
        <dbReference type="PROSITE" id="PS50835"/>
    </source>
</evidence>
<feature type="domain" description="Ig-like" evidence="1">
    <location>
        <begin position="1"/>
        <end position="87"/>
    </location>
</feature>
<reference evidence="2" key="3">
    <citation type="submission" date="2025-09" db="UniProtKB">
        <authorList>
            <consortium name="Ensembl"/>
        </authorList>
    </citation>
    <scope>IDENTIFICATION</scope>
</reference>
<keyword evidence="3" id="KW-1185">Reference proteome</keyword>
<dbReference type="PANTHER" id="PTHR23267">
    <property type="entry name" value="IMMUNOGLOBULIN LIGHT CHAIN"/>
    <property type="match status" value="1"/>
</dbReference>
<reference evidence="2 3" key="1">
    <citation type="submission" date="2018-10" db="EMBL/GenBank/DDBJ databases">
        <title>Improved assembly of the deer mouse Peromyscus maniculatus genome.</title>
        <authorList>
            <person name="Lassance J.-M."/>
            <person name="Hoekstra H.E."/>
        </authorList>
    </citation>
    <scope>NUCLEOTIDE SEQUENCE [LARGE SCALE GENOMIC DNA]</scope>
</reference>
<dbReference type="InterPro" id="IPR013783">
    <property type="entry name" value="Ig-like_fold"/>
</dbReference>
<dbReference type="InterPro" id="IPR036179">
    <property type="entry name" value="Ig-like_dom_sf"/>
</dbReference>
<dbReference type="InterPro" id="IPR013106">
    <property type="entry name" value="Ig_V-set"/>
</dbReference>
<dbReference type="PROSITE" id="PS50835">
    <property type="entry name" value="IG_LIKE"/>
    <property type="match status" value="1"/>
</dbReference>
<sequence>AIVMTQDAFSIPAFISCRSSQSLVHGDGNTYLYWCLQRPGQSPKPLIYRASYRYSGVPDRFSGSGSGTDFTLKISRVEPEDLGIYYCMEYTHLPHSDSEPNKNVFVCNGPAAEFVPHLCKRAAEEHQITGCS</sequence>
<dbReference type="InterPro" id="IPR050150">
    <property type="entry name" value="IgV_Light_Chain"/>
</dbReference>
<reference evidence="2" key="2">
    <citation type="submission" date="2025-08" db="UniProtKB">
        <authorList>
            <consortium name="Ensembl"/>
        </authorList>
    </citation>
    <scope>IDENTIFICATION</scope>
</reference>
<proteinExistence type="predicted"/>
<evidence type="ECO:0000313" key="3">
    <source>
        <dbReference type="Proteomes" id="UP000694547"/>
    </source>
</evidence>
<evidence type="ECO:0000313" key="2">
    <source>
        <dbReference type="Ensembl" id="ENSPEMP00000029999.1"/>
    </source>
</evidence>
<dbReference type="InterPro" id="IPR007110">
    <property type="entry name" value="Ig-like_dom"/>
</dbReference>
<dbReference type="AlphaFoldDB" id="A0A8C8W1J4"/>
<dbReference type="Gene3D" id="2.60.40.10">
    <property type="entry name" value="Immunoglobulins"/>
    <property type="match status" value="1"/>
</dbReference>
<name>A0A8C8W1J4_PERMB</name>
<dbReference type="Ensembl" id="ENSPEMT00000034260.1">
    <property type="protein sequence ID" value="ENSPEMP00000029999.1"/>
    <property type="gene ID" value="ENSPEMG00000027907.1"/>
</dbReference>